<dbReference type="KEGG" id="apel:CA267_004705"/>
<dbReference type="Gene3D" id="3.40.50.2300">
    <property type="match status" value="1"/>
</dbReference>
<dbReference type="EMBL" id="CP052766">
    <property type="protein sequence ID" value="QJR80127.1"/>
    <property type="molecule type" value="Genomic_DNA"/>
</dbReference>
<accession>A0A6M4MAR2</accession>
<dbReference type="AlphaFoldDB" id="A0A6M4MAR2"/>
<protein>
    <submittedName>
        <fullName evidence="4">Response regulator</fullName>
    </submittedName>
</protein>
<evidence type="ECO:0000313" key="4">
    <source>
        <dbReference type="EMBL" id="QJR80127.1"/>
    </source>
</evidence>
<gene>
    <name evidence="4" type="ORF">CA267_004705</name>
</gene>
<name>A0A6M4MAR2_9ALTE</name>
<feature type="domain" description="Response regulatory" evidence="3">
    <location>
        <begin position="5"/>
        <end position="123"/>
    </location>
</feature>
<dbReference type="PANTHER" id="PTHR44591">
    <property type="entry name" value="STRESS RESPONSE REGULATOR PROTEIN 1"/>
    <property type="match status" value="1"/>
</dbReference>
<feature type="modified residue" description="4-aspartylphosphate" evidence="2">
    <location>
        <position position="58"/>
    </location>
</feature>
<dbReference type="PANTHER" id="PTHR44591:SF3">
    <property type="entry name" value="RESPONSE REGULATORY DOMAIN-CONTAINING PROTEIN"/>
    <property type="match status" value="1"/>
</dbReference>
<keyword evidence="5" id="KW-1185">Reference proteome</keyword>
<dbReference type="Proteomes" id="UP000219285">
    <property type="component" value="Chromosome"/>
</dbReference>
<dbReference type="SUPFAM" id="SSF52172">
    <property type="entry name" value="CheY-like"/>
    <property type="match status" value="1"/>
</dbReference>
<evidence type="ECO:0000256" key="2">
    <source>
        <dbReference type="PROSITE-ProRule" id="PRU00169"/>
    </source>
</evidence>
<dbReference type="InterPro" id="IPR001789">
    <property type="entry name" value="Sig_transdc_resp-reg_receiver"/>
</dbReference>
<proteinExistence type="predicted"/>
<keyword evidence="1 2" id="KW-0597">Phosphoprotein</keyword>
<evidence type="ECO:0000256" key="1">
    <source>
        <dbReference type="ARBA" id="ARBA00022553"/>
    </source>
</evidence>
<dbReference type="Pfam" id="PF00072">
    <property type="entry name" value="Response_reg"/>
    <property type="match status" value="1"/>
</dbReference>
<dbReference type="RefSeq" id="WP_075608557.1">
    <property type="nucleotide sequence ID" value="NZ_CP052766.1"/>
</dbReference>
<dbReference type="PROSITE" id="PS50110">
    <property type="entry name" value="RESPONSE_REGULATORY"/>
    <property type="match status" value="1"/>
</dbReference>
<dbReference type="GO" id="GO:0000160">
    <property type="term" value="P:phosphorelay signal transduction system"/>
    <property type="evidence" value="ECO:0007669"/>
    <property type="project" value="InterPro"/>
</dbReference>
<sequence length="127" mass="13921">MKNITVAVIEDDSITLELITQGLEQQLSATVYAFSRSKAAREFLLKQTAGTLDVVISDQRMPEYDGLSLLQACRSAHINIPFILLTADTTRETVMRAKELGATHFLAKPFVVEDVVNKVVAIAAKGE</sequence>
<reference evidence="4 5" key="2">
    <citation type="submission" date="2020-04" db="EMBL/GenBank/DDBJ databases">
        <title>Complete genome sequence of Alteromonas pelagimontana 5.12T.</title>
        <authorList>
            <person name="Sinha R.K."/>
            <person name="Krishnan K.P."/>
            <person name="Kurian J.P."/>
        </authorList>
    </citation>
    <scope>NUCLEOTIDE SEQUENCE [LARGE SCALE GENOMIC DNA]</scope>
    <source>
        <strain evidence="4 5">5.12</strain>
    </source>
</reference>
<dbReference type="SMART" id="SM00448">
    <property type="entry name" value="REC"/>
    <property type="match status" value="1"/>
</dbReference>
<organism evidence="4 5">
    <name type="scientific">Alteromonas pelagimontana</name>
    <dbReference type="NCBI Taxonomy" id="1858656"/>
    <lineage>
        <taxon>Bacteria</taxon>
        <taxon>Pseudomonadati</taxon>
        <taxon>Pseudomonadota</taxon>
        <taxon>Gammaproteobacteria</taxon>
        <taxon>Alteromonadales</taxon>
        <taxon>Alteromonadaceae</taxon>
        <taxon>Alteromonas/Salinimonas group</taxon>
        <taxon>Alteromonas</taxon>
    </lineage>
</organism>
<dbReference type="OrthoDB" id="5768548at2"/>
<evidence type="ECO:0000259" key="3">
    <source>
        <dbReference type="PROSITE" id="PS50110"/>
    </source>
</evidence>
<dbReference type="InterPro" id="IPR011006">
    <property type="entry name" value="CheY-like_superfamily"/>
</dbReference>
<dbReference type="InterPro" id="IPR050595">
    <property type="entry name" value="Bact_response_regulator"/>
</dbReference>
<evidence type="ECO:0000313" key="5">
    <source>
        <dbReference type="Proteomes" id="UP000219285"/>
    </source>
</evidence>
<reference evidence="5" key="1">
    <citation type="submission" date="2014-12" db="EMBL/GenBank/DDBJ databases">
        <title>Complete genome sequence of a multi-drug resistant Klebsiella pneumoniae.</title>
        <authorList>
            <person name="Hua X."/>
            <person name="Chen Q."/>
            <person name="Li X."/>
            <person name="Feng Y."/>
            <person name="Ruan Z."/>
            <person name="Yu Y."/>
        </authorList>
    </citation>
    <scope>NUCLEOTIDE SEQUENCE [LARGE SCALE GENOMIC DNA]</scope>
    <source>
        <strain evidence="5">5.12</strain>
    </source>
</reference>